<dbReference type="SUPFAM" id="SSF56024">
    <property type="entry name" value="Phospholipase D/nuclease"/>
    <property type="match status" value="2"/>
</dbReference>
<sequence length="772" mass="86012">MDQDDEERQMAEAIRLSLLESGVPVEEASSFRRNENRNSVHPSQTISLSDDDDELLISGREHPSNRQPYYNSHIGSSDDDNVFGGVPVPRRGVGTHAQNRRGQRRVEMDQAQSEEDEDEKQLKFALELSLQEAKARTGYEQPAASTTAKEESTSGGTPIGSILGMSRAEMERQRQERLLAKKRPNAEIESSSTLGDRHDTKRHIRDIGDKIPSEEHSTASTSTPSRFSKFAAPSISTTTPIVSPFASESAPTLESSARRTSISKHASLKPLRDNAGSSTSTFSKISSAASSSSSYSNGGRKPAQTPVQLEMERLQTLADQYPIQYTEATFMNTYIKGTIKGPNTVRIDDLIDREYIQKAVLTAFQMDPVWLERYLPRTVPQCLVTHWDEKRGESIGFRTEGKVTEVHPPMKGMGSFHPKMMLLFYANFCRVVVGSANLVSHDWEEMVNTLYVQDFPMLPERVSDPSELGSFGSTLYNFMKVMTLPDKILQVVLCVNFSSAKVHLIPTVQGAYPVYADHTYGIARFAKVMEDLNPDHQSWSMEYQVGKLKLKFLTVFDKASRGYPVKAPSRLDPEELMPSIKVVFPTERTVQASRNGEMGAGTVCFQDQYWKEASFPRPVLHDFECAGAMRGSLMHAKLILARRTTTNTFASSLSVQSSDEAPAGWIYVGSANFTESAWGTITQKGGTKKAAPVTASSMPTPAAALGLHVNMRNWELGVVYMIESEQEMESLQSRRSTRDRSEGINFFGPLPVPFKRPVRQYTSQDKPWFMVG</sequence>
<keyword evidence="4" id="KW-0227">DNA damage</keyword>
<dbReference type="InterPro" id="IPR010347">
    <property type="entry name" value="Tdp1"/>
</dbReference>
<proteinExistence type="inferred from homology"/>
<feature type="compositionally biased region" description="Basic and acidic residues" evidence="11">
    <location>
        <begin position="195"/>
        <end position="217"/>
    </location>
</feature>
<dbReference type="PANTHER" id="PTHR12415">
    <property type="entry name" value="TYROSYL-DNA PHOSPHODIESTERASE 1"/>
    <property type="match status" value="1"/>
</dbReference>
<keyword evidence="13" id="KW-1185">Reference proteome</keyword>
<gene>
    <name evidence="12" type="ORF">BG006_005693</name>
</gene>
<feature type="binding site" evidence="10">
    <location>
        <position position="419"/>
    </location>
    <ligand>
        <name>substrate</name>
    </ligand>
</feature>
<feature type="compositionally biased region" description="Basic and acidic residues" evidence="11">
    <location>
        <begin position="168"/>
        <end position="179"/>
    </location>
</feature>
<feature type="region of interest" description="Disordered" evidence="11">
    <location>
        <begin position="21"/>
        <end position="282"/>
    </location>
</feature>
<evidence type="ECO:0000313" key="13">
    <source>
        <dbReference type="Proteomes" id="UP000696485"/>
    </source>
</evidence>
<dbReference type="GO" id="GO:0005634">
    <property type="term" value="C:nucleus"/>
    <property type="evidence" value="ECO:0007669"/>
    <property type="project" value="UniProtKB-SubCell"/>
</dbReference>
<dbReference type="AlphaFoldDB" id="A0A9P5SMA4"/>
<protein>
    <recommendedName>
        <fullName evidence="14">PLD phosphodiesterase domain-containing protein</fullName>
    </recommendedName>
</protein>
<reference evidence="12" key="1">
    <citation type="journal article" date="2020" name="Fungal Divers.">
        <title>Resolving the Mortierellaceae phylogeny through synthesis of multi-gene phylogenetics and phylogenomics.</title>
        <authorList>
            <person name="Vandepol N."/>
            <person name="Liber J."/>
            <person name="Desiro A."/>
            <person name="Na H."/>
            <person name="Kennedy M."/>
            <person name="Barry K."/>
            <person name="Grigoriev I.V."/>
            <person name="Miller A.N."/>
            <person name="O'Donnell K."/>
            <person name="Stajich J.E."/>
            <person name="Bonito G."/>
        </authorList>
    </citation>
    <scope>NUCLEOTIDE SEQUENCE</scope>
    <source>
        <strain evidence="12">NVP1</strain>
    </source>
</reference>
<keyword evidence="7" id="KW-0234">DNA repair</keyword>
<evidence type="ECO:0000256" key="2">
    <source>
        <dbReference type="ARBA" id="ARBA00010205"/>
    </source>
</evidence>
<dbReference type="SMART" id="SM00726">
    <property type="entry name" value="UIM"/>
    <property type="match status" value="2"/>
</dbReference>
<evidence type="ECO:0000256" key="7">
    <source>
        <dbReference type="ARBA" id="ARBA00023204"/>
    </source>
</evidence>
<keyword evidence="3" id="KW-0540">Nuclease</keyword>
<keyword evidence="8" id="KW-0539">Nucleus</keyword>
<feature type="compositionally biased region" description="Polar residues" evidence="11">
    <location>
        <begin position="249"/>
        <end position="264"/>
    </location>
</feature>
<comment type="similarity">
    <text evidence="2">Belongs to the tyrosyl-DNA phosphodiesterase family.</text>
</comment>
<keyword evidence="6" id="KW-0269">Exonuclease</keyword>
<dbReference type="GO" id="GO:0003697">
    <property type="term" value="F:single-stranded DNA binding"/>
    <property type="evidence" value="ECO:0007669"/>
    <property type="project" value="TreeGrafter"/>
</dbReference>
<feature type="binding site" evidence="10">
    <location>
        <position position="637"/>
    </location>
    <ligand>
        <name>substrate</name>
    </ligand>
</feature>
<evidence type="ECO:0000256" key="8">
    <source>
        <dbReference type="ARBA" id="ARBA00023242"/>
    </source>
</evidence>
<dbReference type="PANTHER" id="PTHR12415:SF0">
    <property type="entry name" value="TYROSYL-DNA PHOSPHODIESTERASE 1"/>
    <property type="match status" value="1"/>
</dbReference>
<dbReference type="GO" id="GO:0006281">
    <property type="term" value="P:DNA repair"/>
    <property type="evidence" value="ECO:0007669"/>
    <property type="project" value="UniProtKB-KW"/>
</dbReference>
<dbReference type="InterPro" id="IPR003903">
    <property type="entry name" value="UIM_dom"/>
</dbReference>
<evidence type="ECO:0000256" key="1">
    <source>
        <dbReference type="ARBA" id="ARBA00004123"/>
    </source>
</evidence>
<evidence type="ECO:0000256" key="3">
    <source>
        <dbReference type="ARBA" id="ARBA00022722"/>
    </source>
</evidence>
<organism evidence="12 13">
    <name type="scientific">Podila minutissima</name>
    <dbReference type="NCBI Taxonomy" id="64525"/>
    <lineage>
        <taxon>Eukaryota</taxon>
        <taxon>Fungi</taxon>
        <taxon>Fungi incertae sedis</taxon>
        <taxon>Mucoromycota</taxon>
        <taxon>Mortierellomycotina</taxon>
        <taxon>Mortierellomycetes</taxon>
        <taxon>Mortierellales</taxon>
        <taxon>Mortierellaceae</taxon>
        <taxon>Podila</taxon>
    </lineage>
</organism>
<dbReference type="EMBL" id="JAAAUY010000321">
    <property type="protein sequence ID" value="KAF9331465.1"/>
    <property type="molecule type" value="Genomic_DNA"/>
</dbReference>
<evidence type="ECO:0000256" key="9">
    <source>
        <dbReference type="PIRSR" id="PIRSR610347-1"/>
    </source>
</evidence>
<dbReference type="GO" id="GO:0017005">
    <property type="term" value="F:3'-tyrosyl-DNA phosphodiesterase activity"/>
    <property type="evidence" value="ECO:0007669"/>
    <property type="project" value="TreeGrafter"/>
</dbReference>
<feature type="compositionally biased region" description="Low complexity" evidence="11">
    <location>
        <begin position="82"/>
        <end position="94"/>
    </location>
</feature>
<evidence type="ECO:0000313" key="12">
    <source>
        <dbReference type="EMBL" id="KAF9331465.1"/>
    </source>
</evidence>
<dbReference type="CDD" id="cd09122">
    <property type="entry name" value="PLDc_Tdp1_1"/>
    <property type="match status" value="1"/>
</dbReference>
<evidence type="ECO:0000256" key="4">
    <source>
        <dbReference type="ARBA" id="ARBA00022763"/>
    </source>
</evidence>
<dbReference type="Pfam" id="PF06087">
    <property type="entry name" value="Tyr-DNA_phospho"/>
    <property type="match status" value="1"/>
</dbReference>
<dbReference type="Gene3D" id="3.30.870.10">
    <property type="entry name" value="Endonuclease Chain A"/>
    <property type="match status" value="2"/>
</dbReference>
<dbReference type="Proteomes" id="UP000696485">
    <property type="component" value="Unassembled WGS sequence"/>
</dbReference>
<evidence type="ECO:0000256" key="5">
    <source>
        <dbReference type="ARBA" id="ARBA00022801"/>
    </source>
</evidence>
<evidence type="ECO:0008006" key="14">
    <source>
        <dbReference type="Google" id="ProtNLM"/>
    </source>
</evidence>
<accession>A0A9P5SMA4</accession>
<feature type="compositionally biased region" description="Polar residues" evidence="11">
    <location>
        <begin position="65"/>
        <end position="75"/>
    </location>
</feature>
<evidence type="ECO:0000256" key="6">
    <source>
        <dbReference type="ARBA" id="ARBA00022839"/>
    </source>
</evidence>
<name>A0A9P5SMA4_9FUNG</name>
<feature type="active site" description="Nucleophile" evidence="9">
    <location>
        <position position="417"/>
    </location>
</feature>
<keyword evidence="5" id="KW-0378">Hydrolase</keyword>
<evidence type="ECO:0000256" key="10">
    <source>
        <dbReference type="PIRSR" id="PIRSR610347-2"/>
    </source>
</evidence>
<dbReference type="GO" id="GO:0003690">
    <property type="term" value="F:double-stranded DNA binding"/>
    <property type="evidence" value="ECO:0007669"/>
    <property type="project" value="TreeGrafter"/>
</dbReference>
<dbReference type="PROSITE" id="PS50330">
    <property type="entry name" value="UIM"/>
    <property type="match status" value="1"/>
</dbReference>
<comment type="caution">
    <text evidence="12">The sequence shown here is derived from an EMBL/GenBank/DDBJ whole genome shotgun (WGS) entry which is preliminary data.</text>
</comment>
<comment type="subcellular location">
    <subcellularLocation>
        <location evidence="1">Nucleus</location>
    </subcellularLocation>
</comment>
<feature type="active site" description="Proton donor/acceptor" evidence="9">
    <location>
        <position position="635"/>
    </location>
</feature>
<feature type="compositionally biased region" description="Basic and acidic residues" evidence="11">
    <location>
        <begin position="29"/>
        <end position="38"/>
    </location>
</feature>
<dbReference type="GO" id="GO:0004527">
    <property type="term" value="F:exonuclease activity"/>
    <property type="evidence" value="ECO:0007669"/>
    <property type="project" value="UniProtKB-KW"/>
</dbReference>
<evidence type="ECO:0000256" key="11">
    <source>
        <dbReference type="SAM" id="MobiDB-lite"/>
    </source>
</evidence>